<proteinExistence type="predicted"/>
<reference evidence="1 2" key="1">
    <citation type="submission" date="2021-06" db="EMBL/GenBank/DDBJ databases">
        <authorList>
            <person name="Palmer J.M."/>
        </authorList>
    </citation>
    <scope>NUCLEOTIDE SEQUENCE [LARGE SCALE GENOMIC DNA]</scope>
    <source>
        <strain evidence="1 2">XC_2019</strain>
        <tissue evidence="1">Muscle</tissue>
    </source>
</reference>
<name>A0ABV0QES7_9TELE</name>
<evidence type="ECO:0000313" key="2">
    <source>
        <dbReference type="Proteomes" id="UP001434883"/>
    </source>
</evidence>
<keyword evidence="2" id="KW-1185">Reference proteome</keyword>
<evidence type="ECO:0000313" key="1">
    <source>
        <dbReference type="EMBL" id="MEQ2193992.1"/>
    </source>
</evidence>
<comment type="caution">
    <text evidence="1">The sequence shown here is derived from an EMBL/GenBank/DDBJ whole genome shotgun (WGS) entry which is preliminary data.</text>
</comment>
<dbReference type="Proteomes" id="UP001434883">
    <property type="component" value="Unassembled WGS sequence"/>
</dbReference>
<sequence length="66" mass="7286">MSPGRVLVSVTLPVFEHYQEGGDSKWSPVSHFGCIAVRFWALILPVCLRQVTNSLAWPEEESSSPG</sequence>
<protein>
    <submittedName>
        <fullName evidence="1">Uncharacterized protein</fullName>
    </submittedName>
</protein>
<organism evidence="1 2">
    <name type="scientific">Xenoophorus captivus</name>
    <dbReference type="NCBI Taxonomy" id="1517983"/>
    <lineage>
        <taxon>Eukaryota</taxon>
        <taxon>Metazoa</taxon>
        <taxon>Chordata</taxon>
        <taxon>Craniata</taxon>
        <taxon>Vertebrata</taxon>
        <taxon>Euteleostomi</taxon>
        <taxon>Actinopterygii</taxon>
        <taxon>Neopterygii</taxon>
        <taxon>Teleostei</taxon>
        <taxon>Neoteleostei</taxon>
        <taxon>Acanthomorphata</taxon>
        <taxon>Ovalentaria</taxon>
        <taxon>Atherinomorphae</taxon>
        <taxon>Cyprinodontiformes</taxon>
        <taxon>Goodeidae</taxon>
        <taxon>Xenoophorus</taxon>
    </lineage>
</organism>
<gene>
    <name evidence="1" type="ORF">XENOCAPTIV_020266</name>
</gene>
<accession>A0ABV0QES7</accession>
<dbReference type="EMBL" id="JAHRIN010008839">
    <property type="protein sequence ID" value="MEQ2193992.1"/>
    <property type="molecule type" value="Genomic_DNA"/>
</dbReference>